<dbReference type="AlphaFoldDB" id="A0A7W8MA55"/>
<dbReference type="SUPFAM" id="SSF159594">
    <property type="entry name" value="XCC0632-like"/>
    <property type="match status" value="1"/>
</dbReference>
<dbReference type="Gene3D" id="3.40.50.10610">
    <property type="entry name" value="ABC-type transport auxiliary lipoprotein component"/>
    <property type="match status" value="1"/>
</dbReference>
<name>A0A7W8MA55_9BURK</name>
<accession>A0A7W8MA55</accession>
<evidence type="ECO:0000313" key="2">
    <source>
        <dbReference type="EMBL" id="MBB5273568.1"/>
    </source>
</evidence>
<sequence length="211" mass="22350">MTAISARKARRAVVTGLPALAAMLAGGCAVLGGNPEPRQWHRLEDLAALARAPGPAIPRVLLVEMVSTASLHDGAALVYSRDPGLLAHYRFADWAEPPARRIAHLVERRLDGRGRFRAVGQSTAGLGGDLLLRVGLDEFFHDASTEPGVARLALDADLIDWRARTRVARRRFVRTEALAFANAAGAAAALSRALSAALDELAPWVEAAAAG</sequence>
<reference evidence="2 3" key="1">
    <citation type="submission" date="2020-08" db="EMBL/GenBank/DDBJ databases">
        <title>Genomic Encyclopedia of Type Strains, Phase IV (KMG-IV): sequencing the most valuable type-strain genomes for metagenomic binning, comparative biology and taxonomic classification.</title>
        <authorList>
            <person name="Goeker M."/>
        </authorList>
    </citation>
    <scope>NUCLEOTIDE SEQUENCE [LARGE SCALE GENOMIC DNA]</scope>
    <source>
        <strain evidence="2 3">DSM 29781</strain>
    </source>
</reference>
<comment type="caution">
    <text evidence="2">The sequence shown here is derived from an EMBL/GenBank/DDBJ whole genome shotgun (WGS) entry which is preliminary data.</text>
</comment>
<dbReference type="Proteomes" id="UP000532440">
    <property type="component" value="Unassembled WGS sequence"/>
</dbReference>
<evidence type="ECO:0000313" key="3">
    <source>
        <dbReference type="Proteomes" id="UP000532440"/>
    </source>
</evidence>
<gene>
    <name evidence="2" type="ORF">HNQ70_003598</name>
</gene>
<dbReference type="EMBL" id="JACHGB010000007">
    <property type="protein sequence ID" value="MBB5273568.1"/>
    <property type="molecule type" value="Genomic_DNA"/>
</dbReference>
<organism evidence="2 3">
    <name type="scientific">Quisquiliibacterium transsilvanicum</name>
    <dbReference type="NCBI Taxonomy" id="1549638"/>
    <lineage>
        <taxon>Bacteria</taxon>
        <taxon>Pseudomonadati</taxon>
        <taxon>Pseudomonadota</taxon>
        <taxon>Betaproteobacteria</taxon>
        <taxon>Burkholderiales</taxon>
        <taxon>Burkholderiaceae</taxon>
        <taxon>Quisquiliibacterium</taxon>
    </lineage>
</organism>
<proteinExistence type="predicted"/>
<protein>
    <submittedName>
        <fullName evidence="2">ABC-type uncharacterized transport system auxiliary subunit</fullName>
    </submittedName>
</protein>
<feature type="domain" description="ABC-type transport auxiliary lipoprotein component" evidence="1">
    <location>
        <begin position="48"/>
        <end position="202"/>
    </location>
</feature>
<dbReference type="PROSITE" id="PS51257">
    <property type="entry name" value="PROKAR_LIPOPROTEIN"/>
    <property type="match status" value="1"/>
</dbReference>
<dbReference type="InterPro" id="IPR005586">
    <property type="entry name" value="ABC_trans_aux"/>
</dbReference>
<dbReference type="RefSeq" id="WP_183970318.1">
    <property type="nucleotide sequence ID" value="NZ_BAABEW010000020.1"/>
</dbReference>
<evidence type="ECO:0000259" key="1">
    <source>
        <dbReference type="Pfam" id="PF03886"/>
    </source>
</evidence>
<dbReference type="Pfam" id="PF03886">
    <property type="entry name" value="ABC_trans_aux"/>
    <property type="match status" value="1"/>
</dbReference>
<keyword evidence="3" id="KW-1185">Reference proteome</keyword>